<protein>
    <submittedName>
        <fullName evidence="2">Alpha/beta-hydrolase</fullName>
    </submittedName>
</protein>
<proteinExistence type="predicted"/>
<sequence>MKIEAFVFDPSEPNSPQLKLAFKRYSRDDSTTACNPSGALSLLLAHGSALHKEQWEPTIEALFAIQDSCSRRALVHEAWAVDWQSHGESAVINDNALQDRPEGISISEWGFALSQFMSSAHTRNRRIVAIGHSAGCSAIMYSTKYLLNGPNSYAAIILVEPPMIDRDVFNDHLQERLQQVGAITKSVSASRGSWSTKEEALKWLSAKYPWKTWDPRVLRLFVEHGLREHRDAGGRDCVVVKCSKKHEASAYKDFESTFEATDMISAVCRAIPLHMIFGAKNDLVPRYSQDSLVDTSKGRVPQSITRLPGAGHLVVQEKPELLAEALAEILDTLVVSDLSRL</sequence>
<dbReference type="AlphaFoldDB" id="A0A4Q9MF34"/>
<gene>
    <name evidence="2" type="ORF">BD311DRAFT_668584</name>
</gene>
<dbReference type="Pfam" id="PF12697">
    <property type="entry name" value="Abhydrolase_6"/>
    <property type="match status" value="1"/>
</dbReference>
<feature type="domain" description="AB hydrolase-1" evidence="1">
    <location>
        <begin position="42"/>
        <end position="325"/>
    </location>
</feature>
<keyword evidence="2" id="KW-0378">Hydrolase</keyword>
<accession>A0A4Q9MF34</accession>
<dbReference type="GO" id="GO:0016787">
    <property type="term" value="F:hydrolase activity"/>
    <property type="evidence" value="ECO:0007669"/>
    <property type="project" value="UniProtKB-KW"/>
</dbReference>
<dbReference type="InterPro" id="IPR000073">
    <property type="entry name" value="AB_hydrolase_1"/>
</dbReference>
<evidence type="ECO:0000259" key="1">
    <source>
        <dbReference type="Pfam" id="PF12697"/>
    </source>
</evidence>
<dbReference type="Gene3D" id="3.40.50.1820">
    <property type="entry name" value="alpha/beta hydrolase"/>
    <property type="match status" value="1"/>
</dbReference>
<evidence type="ECO:0000313" key="2">
    <source>
        <dbReference type="EMBL" id="TBU25954.1"/>
    </source>
</evidence>
<organism evidence="2">
    <name type="scientific">Dichomitus squalens</name>
    <dbReference type="NCBI Taxonomy" id="114155"/>
    <lineage>
        <taxon>Eukaryota</taxon>
        <taxon>Fungi</taxon>
        <taxon>Dikarya</taxon>
        <taxon>Basidiomycota</taxon>
        <taxon>Agaricomycotina</taxon>
        <taxon>Agaricomycetes</taxon>
        <taxon>Polyporales</taxon>
        <taxon>Polyporaceae</taxon>
        <taxon>Dichomitus</taxon>
    </lineage>
</organism>
<dbReference type="EMBL" id="ML143453">
    <property type="protein sequence ID" value="TBU25954.1"/>
    <property type="molecule type" value="Genomic_DNA"/>
</dbReference>
<dbReference type="Proteomes" id="UP000292957">
    <property type="component" value="Unassembled WGS sequence"/>
</dbReference>
<dbReference type="OrthoDB" id="94039at2759"/>
<name>A0A4Q9MF34_9APHY</name>
<reference evidence="2" key="1">
    <citation type="submission" date="2019-01" db="EMBL/GenBank/DDBJ databases">
        <title>Draft genome sequences of three monokaryotic isolates of the white-rot basidiomycete fungus Dichomitus squalens.</title>
        <authorList>
            <consortium name="DOE Joint Genome Institute"/>
            <person name="Lopez S.C."/>
            <person name="Andreopoulos B."/>
            <person name="Pangilinan J."/>
            <person name="Lipzen A."/>
            <person name="Riley R."/>
            <person name="Ahrendt S."/>
            <person name="Ng V."/>
            <person name="Barry K."/>
            <person name="Daum C."/>
            <person name="Grigoriev I.V."/>
            <person name="Hilden K.S."/>
            <person name="Makela M.R."/>
            <person name="de Vries R.P."/>
        </authorList>
    </citation>
    <scope>NUCLEOTIDE SEQUENCE [LARGE SCALE GENOMIC DNA]</scope>
    <source>
        <strain evidence="2">OM18370.1</strain>
    </source>
</reference>
<dbReference type="InterPro" id="IPR029058">
    <property type="entry name" value="AB_hydrolase_fold"/>
</dbReference>
<dbReference type="SUPFAM" id="SSF53474">
    <property type="entry name" value="alpha/beta-Hydrolases"/>
    <property type="match status" value="1"/>
</dbReference>